<evidence type="ECO:0000313" key="2">
    <source>
        <dbReference type="EMBL" id="MBL0422266.1"/>
    </source>
</evidence>
<name>A0A936ZRB8_9BURK</name>
<proteinExistence type="predicted"/>
<keyword evidence="1" id="KW-0812">Transmembrane</keyword>
<evidence type="ECO:0000313" key="3">
    <source>
        <dbReference type="Proteomes" id="UP000613011"/>
    </source>
</evidence>
<keyword evidence="3" id="KW-1185">Reference proteome</keyword>
<dbReference type="Gene3D" id="1.10.3730.20">
    <property type="match status" value="1"/>
</dbReference>
<dbReference type="EMBL" id="JAEQNA010000007">
    <property type="protein sequence ID" value="MBL0422266.1"/>
    <property type="molecule type" value="Genomic_DNA"/>
</dbReference>
<reference evidence="2" key="1">
    <citation type="submission" date="2021-01" db="EMBL/GenBank/DDBJ databases">
        <title>Ramlibacter sp. strain AW1 16S ribosomal RNA gene Genome sequencing and assembly.</title>
        <authorList>
            <person name="Kang M."/>
        </authorList>
    </citation>
    <scope>NUCLEOTIDE SEQUENCE</scope>
    <source>
        <strain evidence="2">AW1</strain>
    </source>
</reference>
<feature type="transmembrane region" description="Helical" evidence="1">
    <location>
        <begin position="87"/>
        <end position="104"/>
    </location>
</feature>
<evidence type="ECO:0000256" key="1">
    <source>
        <dbReference type="SAM" id="Phobius"/>
    </source>
</evidence>
<dbReference type="RefSeq" id="WP_201685334.1">
    <property type="nucleotide sequence ID" value="NZ_JAEQNA010000007.1"/>
</dbReference>
<keyword evidence="1" id="KW-1133">Transmembrane helix</keyword>
<protein>
    <recommendedName>
        <fullName evidence="4">Small multidrug resistance protein</fullName>
    </recommendedName>
</protein>
<feature type="transmembrane region" description="Helical" evidence="1">
    <location>
        <begin position="60"/>
        <end position="81"/>
    </location>
</feature>
<dbReference type="InterPro" id="IPR037185">
    <property type="entry name" value="EmrE-like"/>
</dbReference>
<feature type="transmembrane region" description="Helical" evidence="1">
    <location>
        <begin position="30"/>
        <end position="53"/>
    </location>
</feature>
<comment type="caution">
    <text evidence="2">The sequence shown here is derived from an EMBL/GenBank/DDBJ whole genome shotgun (WGS) entry which is preliminary data.</text>
</comment>
<gene>
    <name evidence="2" type="ORF">JI739_18100</name>
</gene>
<dbReference type="SUPFAM" id="SSF103481">
    <property type="entry name" value="Multidrug resistance efflux transporter EmrE"/>
    <property type="match status" value="1"/>
</dbReference>
<dbReference type="Proteomes" id="UP000613011">
    <property type="component" value="Unassembled WGS sequence"/>
</dbReference>
<keyword evidence="1" id="KW-0472">Membrane</keyword>
<feature type="transmembrane region" description="Helical" evidence="1">
    <location>
        <begin position="7"/>
        <end position="24"/>
    </location>
</feature>
<sequence length="109" mass="11559">MKGYLSAFLVVVYVLTSCLGLYLIKAANVWQSIGFVTGVALYGTGAVLWLVLLRLLPLSLAFPIAAGGLIVCTMLTGRVFLGERISLMQTSGAALIILGIYFTAMGRNA</sequence>
<evidence type="ECO:0008006" key="4">
    <source>
        <dbReference type="Google" id="ProtNLM"/>
    </source>
</evidence>
<dbReference type="PROSITE" id="PS51257">
    <property type="entry name" value="PROKAR_LIPOPROTEIN"/>
    <property type="match status" value="1"/>
</dbReference>
<dbReference type="AlphaFoldDB" id="A0A936ZRB8"/>
<organism evidence="2 3">
    <name type="scientific">Ramlibacter aurantiacus</name>
    <dbReference type="NCBI Taxonomy" id="2801330"/>
    <lineage>
        <taxon>Bacteria</taxon>
        <taxon>Pseudomonadati</taxon>
        <taxon>Pseudomonadota</taxon>
        <taxon>Betaproteobacteria</taxon>
        <taxon>Burkholderiales</taxon>
        <taxon>Comamonadaceae</taxon>
        <taxon>Ramlibacter</taxon>
    </lineage>
</organism>
<accession>A0A936ZRB8</accession>